<evidence type="ECO:0000313" key="3">
    <source>
        <dbReference type="EMBL" id="CAD7256600.1"/>
    </source>
</evidence>
<evidence type="ECO:0000256" key="1">
    <source>
        <dbReference type="ARBA" id="ARBA00022741"/>
    </source>
</evidence>
<keyword evidence="1" id="KW-0547">Nucleotide-binding</keyword>
<dbReference type="GO" id="GO:0000166">
    <property type="term" value="F:nucleotide binding"/>
    <property type="evidence" value="ECO:0007669"/>
    <property type="project" value="UniProtKB-KW"/>
</dbReference>
<dbReference type="PANTHER" id="PTHR22967">
    <property type="entry name" value="SERINE/THREONINE PROTEIN KINASE"/>
    <property type="match status" value="1"/>
</dbReference>
<dbReference type="InterPro" id="IPR011009">
    <property type="entry name" value="Kinase-like_dom_sf"/>
</dbReference>
<dbReference type="GO" id="GO:0004674">
    <property type="term" value="F:protein serine/threonine kinase activity"/>
    <property type="evidence" value="ECO:0007669"/>
    <property type="project" value="TreeGrafter"/>
</dbReference>
<protein>
    <submittedName>
        <fullName evidence="3">Uncharacterized protein</fullName>
    </submittedName>
</protein>
<organism evidence="3">
    <name type="scientific">Timema shepardi</name>
    <name type="common">Walking stick</name>
    <dbReference type="NCBI Taxonomy" id="629360"/>
    <lineage>
        <taxon>Eukaryota</taxon>
        <taxon>Metazoa</taxon>
        <taxon>Ecdysozoa</taxon>
        <taxon>Arthropoda</taxon>
        <taxon>Hexapoda</taxon>
        <taxon>Insecta</taxon>
        <taxon>Pterygota</taxon>
        <taxon>Neoptera</taxon>
        <taxon>Polyneoptera</taxon>
        <taxon>Phasmatodea</taxon>
        <taxon>Timematodea</taxon>
        <taxon>Timematoidea</taxon>
        <taxon>Timematidae</taxon>
        <taxon>Timema</taxon>
    </lineage>
</organism>
<dbReference type="AlphaFoldDB" id="A0A7R9ALU6"/>
<dbReference type="EMBL" id="OC000232">
    <property type="protein sequence ID" value="CAD7256600.1"/>
    <property type="molecule type" value="Genomic_DNA"/>
</dbReference>
<evidence type="ECO:0000256" key="2">
    <source>
        <dbReference type="SAM" id="MobiDB-lite"/>
    </source>
</evidence>
<dbReference type="PANTHER" id="PTHR22967:SF92">
    <property type="entry name" value="LD17053P"/>
    <property type="match status" value="1"/>
</dbReference>
<proteinExistence type="predicted"/>
<dbReference type="GO" id="GO:0005737">
    <property type="term" value="C:cytoplasm"/>
    <property type="evidence" value="ECO:0007669"/>
    <property type="project" value="TreeGrafter"/>
</dbReference>
<reference evidence="3" key="1">
    <citation type="submission" date="2020-11" db="EMBL/GenBank/DDBJ databases">
        <authorList>
            <person name="Tran Van P."/>
        </authorList>
    </citation>
    <scope>NUCLEOTIDE SEQUENCE</scope>
</reference>
<dbReference type="Gene3D" id="1.10.510.10">
    <property type="entry name" value="Transferase(Phosphotransferase) domain 1"/>
    <property type="match status" value="1"/>
</dbReference>
<accession>A0A7R9ALU6</accession>
<sequence length="611" mass="69709">MKSLGCILYAMCYFKSPFDSVYECGDSVALAVISGNVKFPENSPYDQRVMFLTQALKREKEEILQIIKSVLVSFGTNRHWKVPNSSTALPRERPNQEVVLPDKPAYSGKVPMNETKIKDIRKLIQYVPVEYQEFYNEILQWPEMHNLIMYMLKVNPMERPYIYSVIEKTHDVMLKLQAQEGEWVESPVGRAEQQQVGTVERVVGGPSLERKLSQIIKGPGNEESYVYRKCTSIWMESEKLWGGDSVHPTEIRTSISSLSEVWSTARVARKEIPVCHKAFLSIQGVSKHIVGRLHQSLVMTGQSPKDERCRHDNRTGKCCAVFKVVEAVFLCKNDQNQQRRNVLEFAWTENRVPFRRITTSVIPASFRIKSDEVDALAREPSVVGDLTTVRCTTYSSPMDSLVLTDSSQLTPDSQHLETRFHSQEKRRKHTPLSPHSLADDKPDRYVFNQVVVSSCSRGLPCNVGVWGNSIGLLIYVEELKTETRTRKYRLGPISNLLTGKRLWLARSKSSTGWLILFSGPRQFEWREDKPTVTTGRLTLVSSAKALFFSDYLTYRHALWAGLPLPSHSVWNFRWVRQATTGLDAASYLPTLLIQYCQPCKGCPEGFLELDI</sequence>
<name>A0A7R9ALU6_TIMSH</name>
<dbReference type="SUPFAM" id="SSF56112">
    <property type="entry name" value="Protein kinase-like (PK-like)"/>
    <property type="match status" value="1"/>
</dbReference>
<gene>
    <name evidence="3" type="ORF">TSIB3V08_LOCUS880</name>
</gene>
<feature type="region of interest" description="Disordered" evidence="2">
    <location>
        <begin position="415"/>
        <end position="440"/>
    </location>
</feature>